<dbReference type="VEuPathDB" id="FungiDB:BDBG_16410"/>
<feature type="compositionally biased region" description="Polar residues" evidence="1">
    <location>
        <begin position="51"/>
        <end position="64"/>
    </location>
</feature>
<name>A0A179UAQ4_BLAGS</name>
<evidence type="ECO:0000313" key="2">
    <source>
        <dbReference type="EMBL" id="OAT05096.1"/>
    </source>
</evidence>
<dbReference type="RefSeq" id="XP_031576539.1">
    <property type="nucleotide sequence ID" value="XM_031724370.1"/>
</dbReference>
<organism evidence="2 3">
    <name type="scientific">Blastomyces gilchristii (strain SLH14081)</name>
    <name type="common">Blastomyces dermatitidis</name>
    <dbReference type="NCBI Taxonomy" id="559298"/>
    <lineage>
        <taxon>Eukaryota</taxon>
        <taxon>Fungi</taxon>
        <taxon>Dikarya</taxon>
        <taxon>Ascomycota</taxon>
        <taxon>Pezizomycotina</taxon>
        <taxon>Eurotiomycetes</taxon>
        <taxon>Eurotiomycetidae</taxon>
        <taxon>Onygenales</taxon>
        <taxon>Ajellomycetaceae</taxon>
        <taxon>Blastomyces</taxon>
    </lineage>
</organism>
<dbReference type="AlphaFoldDB" id="A0A179UAQ4"/>
<evidence type="ECO:0000313" key="3">
    <source>
        <dbReference type="Proteomes" id="UP000002038"/>
    </source>
</evidence>
<dbReference type="GeneID" id="42528543"/>
<gene>
    <name evidence="2" type="ORF">BDBG_16410</name>
</gene>
<proteinExistence type="predicted"/>
<sequence length="72" mass="7904">MGSVLFALETGHDHRRGVPERQSYILPWVLWNAQATTSTQISNEMIYNNARGSTAENAENTRSEGGQLGPDA</sequence>
<evidence type="ECO:0000256" key="1">
    <source>
        <dbReference type="SAM" id="MobiDB-lite"/>
    </source>
</evidence>
<feature type="region of interest" description="Disordered" evidence="1">
    <location>
        <begin position="51"/>
        <end position="72"/>
    </location>
</feature>
<protein>
    <submittedName>
        <fullName evidence="2">Uncharacterized protein</fullName>
    </submittedName>
</protein>
<dbReference type="EMBL" id="GG657449">
    <property type="protein sequence ID" value="OAT05096.1"/>
    <property type="molecule type" value="Genomic_DNA"/>
</dbReference>
<keyword evidence="3" id="KW-1185">Reference proteome</keyword>
<dbReference type="Proteomes" id="UP000002038">
    <property type="component" value="Unassembled WGS sequence"/>
</dbReference>
<accession>A0A179UAQ4</accession>
<dbReference type="KEGG" id="bgh:BDBG_16410"/>
<reference evidence="3" key="1">
    <citation type="journal article" date="2015" name="PLoS Genet.">
        <title>The dynamic genome and transcriptome of the human fungal pathogen Blastomyces and close relative Emmonsia.</title>
        <authorList>
            <person name="Munoz J.F."/>
            <person name="Gauthier G.M."/>
            <person name="Desjardins C.A."/>
            <person name="Gallo J.E."/>
            <person name="Holder J."/>
            <person name="Sullivan T.D."/>
            <person name="Marty A.J."/>
            <person name="Carmen J.C."/>
            <person name="Chen Z."/>
            <person name="Ding L."/>
            <person name="Gujja S."/>
            <person name="Magrini V."/>
            <person name="Misas E."/>
            <person name="Mitreva M."/>
            <person name="Priest M."/>
            <person name="Saif S."/>
            <person name="Whiston E.A."/>
            <person name="Young S."/>
            <person name="Zeng Q."/>
            <person name="Goldman W.E."/>
            <person name="Mardis E.R."/>
            <person name="Taylor J.W."/>
            <person name="McEwen J.G."/>
            <person name="Clay O.K."/>
            <person name="Klein B.S."/>
            <person name="Cuomo C.A."/>
        </authorList>
    </citation>
    <scope>NUCLEOTIDE SEQUENCE [LARGE SCALE GENOMIC DNA]</scope>
    <source>
        <strain evidence="3">SLH14081</strain>
    </source>
</reference>